<accession>A0AAD5RW70</accession>
<feature type="signal peptide" evidence="1">
    <location>
        <begin position="1"/>
        <end position="22"/>
    </location>
</feature>
<dbReference type="AlphaFoldDB" id="A0AAD5RW70"/>
<evidence type="ECO:0000259" key="2">
    <source>
        <dbReference type="PROSITE" id="PS50280"/>
    </source>
</evidence>
<dbReference type="SUPFAM" id="SSF82199">
    <property type="entry name" value="SET domain"/>
    <property type="match status" value="1"/>
</dbReference>
<keyword evidence="4" id="KW-1185">Reference proteome</keyword>
<dbReference type="Gene3D" id="2.170.270.10">
    <property type="entry name" value="SET domain"/>
    <property type="match status" value="1"/>
</dbReference>
<organism evidence="3 4">
    <name type="scientific">Zalerion maritima</name>
    <dbReference type="NCBI Taxonomy" id="339359"/>
    <lineage>
        <taxon>Eukaryota</taxon>
        <taxon>Fungi</taxon>
        <taxon>Dikarya</taxon>
        <taxon>Ascomycota</taxon>
        <taxon>Pezizomycotina</taxon>
        <taxon>Sordariomycetes</taxon>
        <taxon>Lulworthiomycetidae</taxon>
        <taxon>Lulworthiales</taxon>
        <taxon>Lulworthiaceae</taxon>
        <taxon>Zalerion</taxon>
    </lineage>
</organism>
<evidence type="ECO:0000313" key="3">
    <source>
        <dbReference type="EMBL" id="KAJ2905558.1"/>
    </source>
</evidence>
<reference evidence="3" key="1">
    <citation type="submission" date="2022-07" db="EMBL/GenBank/DDBJ databases">
        <title>Draft genome sequence of Zalerion maritima ATCC 34329, a (micro)plastics degrading marine fungus.</title>
        <authorList>
            <person name="Paco A."/>
            <person name="Goncalves M.F.M."/>
            <person name="Rocha-Santos T.A.P."/>
            <person name="Alves A."/>
        </authorList>
    </citation>
    <scope>NUCLEOTIDE SEQUENCE</scope>
    <source>
        <strain evidence="3">ATCC 34329</strain>
    </source>
</reference>
<sequence length="422" mass="46841">MHLLRHLLVAVDLLGLAAEVKALTDYSGVETCPWSQQRPLLSTCVGDGQTKLNFSGSSSSPGQPQHKFKEDDWGWIGPHKCFQKWCLWSNNQFAGGRGISVITLHENMNQVKAIGVNLNNANPLDANAFPPPYNIDEVPGKGLGVIANKIISRGTQVMTYSPVLLVHKEFIDTPTTQKKRQLLDLAVQVLPENVRTKFEAQMSSVGSGAHKIAAILITNSFQMSIPTKDGHHYGNFPEVSRLNHNCRPNTAFHIDENLVHHVNAVQKIKKGEEISISYLDPVAPRDERQKRSLAAWGFSCDCPACSQHNLLVKLSDERLAEIHELESKLQSYGSEGITAKMIERLLKLYKQEKLESRVFGAYTLAALNYNMLGWDRMAVKYAKMAVEEGTIEGGPEAPDVVAMRVLAGDPRGHFTWRGRVGK</sequence>
<dbReference type="SMART" id="SM00317">
    <property type="entry name" value="SET"/>
    <property type="match status" value="1"/>
</dbReference>
<protein>
    <submittedName>
        <fullName evidence="3">HET domain containing protein</fullName>
    </submittedName>
</protein>
<dbReference type="Proteomes" id="UP001201980">
    <property type="component" value="Unassembled WGS sequence"/>
</dbReference>
<name>A0AAD5RW70_9PEZI</name>
<dbReference type="InterPro" id="IPR001214">
    <property type="entry name" value="SET_dom"/>
</dbReference>
<dbReference type="InterPro" id="IPR046341">
    <property type="entry name" value="SET_dom_sf"/>
</dbReference>
<feature type="domain" description="SET" evidence="2">
    <location>
        <begin position="131"/>
        <end position="279"/>
    </location>
</feature>
<proteinExistence type="predicted"/>
<gene>
    <name evidence="3" type="ORF">MKZ38_005202</name>
</gene>
<dbReference type="PANTHER" id="PTHR47332">
    <property type="entry name" value="SET DOMAIN-CONTAINING PROTEIN 5"/>
    <property type="match status" value="1"/>
</dbReference>
<dbReference type="Pfam" id="PF00856">
    <property type="entry name" value="SET"/>
    <property type="match status" value="1"/>
</dbReference>
<dbReference type="EMBL" id="JAKWBI020000030">
    <property type="protein sequence ID" value="KAJ2905558.1"/>
    <property type="molecule type" value="Genomic_DNA"/>
</dbReference>
<keyword evidence="1" id="KW-0732">Signal</keyword>
<evidence type="ECO:0000313" key="4">
    <source>
        <dbReference type="Proteomes" id="UP001201980"/>
    </source>
</evidence>
<feature type="chain" id="PRO_5042093379" evidence="1">
    <location>
        <begin position="23"/>
        <end position="422"/>
    </location>
</feature>
<dbReference type="CDD" id="cd20071">
    <property type="entry name" value="SET_SMYD"/>
    <property type="match status" value="1"/>
</dbReference>
<comment type="caution">
    <text evidence="3">The sequence shown here is derived from an EMBL/GenBank/DDBJ whole genome shotgun (WGS) entry which is preliminary data.</text>
</comment>
<dbReference type="InterPro" id="IPR053185">
    <property type="entry name" value="SET_domain_protein"/>
</dbReference>
<dbReference type="PANTHER" id="PTHR47332:SF6">
    <property type="entry name" value="SET DOMAIN-CONTAINING PROTEIN"/>
    <property type="match status" value="1"/>
</dbReference>
<dbReference type="PROSITE" id="PS50280">
    <property type="entry name" value="SET"/>
    <property type="match status" value="1"/>
</dbReference>
<evidence type="ECO:0000256" key="1">
    <source>
        <dbReference type="SAM" id="SignalP"/>
    </source>
</evidence>